<dbReference type="Pfam" id="PF01263">
    <property type="entry name" value="Aldose_epim"/>
    <property type="match status" value="1"/>
</dbReference>
<accession>A0A2B7IQM6</accession>
<dbReference type="InterPro" id="IPR008183">
    <property type="entry name" value="Aldose_1/G6P_1-epimerase"/>
</dbReference>
<dbReference type="Gene3D" id="2.70.98.10">
    <property type="match status" value="1"/>
</dbReference>
<dbReference type="SUPFAM" id="SSF74650">
    <property type="entry name" value="Galactose mutarotase-like"/>
    <property type="match status" value="1"/>
</dbReference>
<evidence type="ECO:0000313" key="2">
    <source>
        <dbReference type="Proteomes" id="UP000226191"/>
    </source>
</evidence>
<gene>
    <name evidence="1" type="ORF">B1B09_07745</name>
</gene>
<protein>
    <submittedName>
        <fullName evidence="1">D-hexose-6-phosphate mutarotase</fullName>
    </submittedName>
</protein>
<comment type="caution">
    <text evidence="1">The sequence shown here is derived from an EMBL/GenBank/DDBJ whole genome shotgun (WGS) entry which is preliminary data.</text>
</comment>
<dbReference type="GO" id="GO:0030246">
    <property type="term" value="F:carbohydrate binding"/>
    <property type="evidence" value="ECO:0007669"/>
    <property type="project" value="InterPro"/>
</dbReference>
<dbReference type="RefSeq" id="WP_002519486.1">
    <property type="nucleotide sequence ID" value="NZ_AP019664.1"/>
</dbReference>
<dbReference type="EMBL" id="MVCE01000003">
    <property type="protein sequence ID" value="PGF33998.1"/>
    <property type="molecule type" value="Genomic_DNA"/>
</dbReference>
<reference evidence="1 2" key="1">
    <citation type="submission" date="2017-02" db="EMBL/GenBank/DDBJ databases">
        <title>Prevalence of linear plasmids in Cutibacterium acnes isolates obtained from cancerous prostatic tissue.</title>
        <authorList>
            <person name="Davidsson S."/>
            <person name="Bruggemann H."/>
        </authorList>
    </citation>
    <scope>NUCLEOTIDE SEQUENCE [LARGE SCALE GENOMIC DNA]</scope>
    <source>
        <strain evidence="1 2">11-78</strain>
    </source>
</reference>
<dbReference type="InterPro" id="IPR014718">
    <property type="entry name" value="GH-type_carb-bd"/>
</dbReference>
<dbReference type="PANTHER" id="PTHR11122">
    <property type="entry name" value="APOSPORY-ASSOCIATED PROTEIN C-RELATED"/>
    <property type="match status" value="1"/>
</dbReference>
<dbReference type="InterPro" id="IPR011013">
    <property type="entry name" value="Gal_mutarotase_sf_dom"/>
</dbReference>
<proteinExistence type="predicted"/>
<dbReference type="OrthoDB" id="9790727at2"/>
<dbReference type="GeneID" id="92857999"/>
<dbReference type="GO" id="GO:0016853">
    <property type="term" value="F:isomerase activity"/>
    <property type="evidence" value="ECO:0007669"/>
    <property type="project" value="InterPro"/>
</dbReference>
<dbReference type="AlphaFoldDB" id="A0A2B7IQM6"/>
<evidence type="ECO:0000313" key="1">
    <source>
        <dbReference type="EMBL" id="PGF33998.1"/>
    </source>
</evidence>
<dbReference type="GO" id="GO:0005975">
    <property type="term" value="P:carbohydrate metabolic process"/>
    <property type="evidence" value="ECO:0007669"/>
    <property type="project" value="InterPro"/>
</dbReference>
<dbReference type="Proteomes" id="UP000226191">
    <property type="component" value="Unassembled WGS sequence"/>
</dbReference>
<organism evidence="1 2">
    <name type="scientific">Cutibacterium acnes</name>
    <name type="common">Propionibacterium acnes</name>
    <dbReference type="NCBI Taxonomy" id="1747"/>
    <lineage>
        <taxon>Bacteria</taxon>
        <taxon>Bacillati</taxon>
        <taxon>Actinomycetota</taxon>
        <taxon>Actinomycetes</taxon>
        <taxon>Propionibacteriales</taxon>
        <taxon>Propionibacteriaceae</taxon>
        <taxon>Cutibacterium</taxon>
    </lineage>
</organism>
<name>A0A2B7IQM6_CUTAC</name>
<sequence>MIIKSMSTLPGTLHSAHNGTWQVAEHGCQVLAWQADDKPVIWFDAEHADESEAVIRGGIPLCAPWFGHGPNNDQDPQHGLARRTDFEVTVADPFRVVGVAETASIGIRHEVVMTNTALEMTLTLTNHDQKPRVVEGMWHTYLRVADAAQARVRGVRGASWHNFATGDKGSFDANELAVAPDTDTVIQGVGPALALLDSAWGRQIHVETTGCPSAVVWNPRSSSTHADNPTAQAWRDFVCVETGACKDNAVIVAPHSDLTMSTRISVETL</sequence>
<dbReference type="PANTHER" id="PTHR11122:SF13">
    <property type="entry name" value="GLUCOSE-6-PHOSPHATE 1-EPIMERASE"/>
    <property type="match status" value="1"/>
</dbReference>